<organism evidence="2 3">
    <name type="scientific">Rheinheimera tilapiae</name>
    <dbReference type="NCBI Taxonomy" id="875043"/>
    <lineage>
        <taxon>Bacteria</taxon>
        <taxon>Pseudomonadati</taxon>
        <taxon>Pseudomonadota</taxon>
        <taxon>Gammaproteobacteria</taxon>
        <taxon>Chromatiales</taxon>
        <taxon>Chromatiaceae</taxon>
        <taxon>Rheinheimera</taxon>
    </lineage>
</organism>
<dbReference type="InterPro" id="IPR002509">
    <property type="entry name" value="NODB_dom"/>
</dbReference>
<protein>
    <submittedName>
        <fullName evidence="2">Polysaccharide deacetylase family protein</fullName>
    </submittedName>
</protein>
<evidence type="ECO:0000313" key="3">
    <source>
        <dbReference type="Proteomes" id="UP001589813"/>
    </source>
</evidence>
<name>A0ABV6BIT9_9GAMM</name>
<reference evidence="2 3" key="1">
    <citation type="submission" date="2024-09" db="EMBL/GenBank/DDBJ databases">
        <authorList>
            <person name="Sun Q."/>
            <person name="Mori K."/>
        </authorList>
    </citation>
    <scope>NUCLEOTIDE SEQUENCE [LARGE SCALE GENOMIC DNA]</scope>
    <source>
        <strain evidence="2 3">KCTC 23315</strain>
    </source>
</reference>
<dbReference type="EMBL" id="JBHLXP010000011">
    <property type="protein sequence ID" value="MFC0050764.1"/>
    <property type="molecule type" value="Genomic_DNA"/>
</dbReference>
<comment type="caution">
    <text evidence="2">The sequence shown here is derived from an EMBL/GenBank/DDBJ whole genome shotgun (WGS) entry which is preliminary data.</text>
</comment>
<dbReference type="Gene3D" id="3.20.20.370">
    <property type="entry name" value="Glycoside hydrolase/deacetylase"/>
    <property type="match status" value="1"/>
</dbReference>
<dbReference type="Pfam" id="PF01522">
    <property type="entry name" value="Polysacc_deac_1"/>
    <property type="match status" value="1"/>
</dbReference>
<sequence>MLLSGLLSSSGYWLHQRSGTNSFQWIGESVDRVSTQKPMVALTFDDGPRGPVSRRLMLELNRLNTKATFFLVGRQIKQFPHLTTELWRSGHQLANHSFAHKAMDSGNLWRFWQEVRDTDSLIRQSGYTGPIHFRAPMGKKRLALPLVLALAQKKHILWDVNPHDYKNTAPELMVQTVLQKVRPGSIVLLHDRPNTVAALAGMVEGLRAKGYQLVTVDQLLAQQR</sequence>
<feature type="domain" description="NodB homology" evidence="1">
    <location>
        <begin position="38"/>
        <end position="214"/>
    </location>
</feature>
<gene>
    <name evidence="2" type="ORF">ACFFJP_20975</name>
</gene>
<dbReference type="InterPro" id="IPR050248">
    <property type="entry name" value="Polysacc_deacetylase_ArnD"/>
</dbReference>
<dbReference type="SUPFAM" id="SSF88713">
    <property type="entry name" value="Glycoside hydrolase/deacetylase"/>
    <property type="match status" value="1"/>
</dbReference>
<evidence type="ECO:0000259" key="1">
    <source>
        <dbReference type="PROSITE" id="PS51677"/>
    </source>
</evidence>
<evidence type="ECO:0000313" key="2">
    <source>
        <dbReference type="EMBL" id="MFC0050764.1"/>
    </source>
</evidence>
<dbReference type="PROSITE" id="PS51677">
    <property type="entry name" value="NODB"/>
    <property type="match status" value="1"/>
</dbReference>
<dbReference type="RefSeq" id="WP_377248983.1">
    <property type="nucleotide sequence ID" value="NZ_JBHLXP010000011.1"/>
</dbReference>
<proteinExistence type="predicted"/>
<dbReference type="PANTHER" id="PTHR10587">
    <property type="entry name" value="GLYCOSYL TRANSFERASE-RELATED"/>
    <property type="match status" value="1"/>
</dbReference>
<accession>A0ABV6BIT9</accession>
<keyword evidence="3" id="KW-1185">Reference proteome</keyword>
<dbReference type="PANTHER" id="PTHR10587:SF125">
    <property type="entry name" value="POLYSACCHARIDE DEACETYLASE YHEN-RELATED"/>
    <property type="match status" value="1"/>
</dbReference>
<dbReference type="InterPro" id="IPR011330">
    <property type="entry name" value="Glyco_hydro/deAcase_b/a-brl"/>
</dbReference>
<dbReference type="Proteomes" id="UP001589813">
    <property type="component" value="Unassembled WGS sequence"/>
</dbReference>